<dbReference type="STRING" id="483218.BACPEC_02738"/>
<accession>B7AVJ0</accession>
<dbReference type="Gene3D" id="2.40.50.140">
    <property type="entry name" value="Nucleic acid-binding proteins"/>
    <property type="match status" value="1"/>
</dbReference>
<dbReference type="FunFam" id="3.40.50.150:FF:000009">
    <property type="entry name" value="23S rRNA (Uracil(1939)-C(5))-methyltransferase RlmD"/>
    <property type="match status" value="1"/>
</dbReference>
<evidence type="ECO:0000256" key="3">
    <source>
        <dbReference type="ARBA" id="ARBA00022691"/>
    </source>
</evidence>
<dbReference type="FunFam" id="2.40.50.1070:FF:000003">
    <property type="entry name" value="23S rRNA (Uracil-5-)-methyltransferase RumA"/>
    <property type="match status" value="1"/>
</dbReference>
<dbReference type="EMBL" id="ABVQ01000037">
    <property type="protein sequence ID" value="EEC56231.1"/>
    <property type="molecule type" value="Genomic_DNA"/>
</dbReference>
<reference evidence="7 8" key="2">
    <citation type="submission" date="2008-11" db="EMBL/GenBank/DDBJ databases">
        <authorList>
            <person name="Fulton L."/>
            <person name="Clifton S."/>
            <person name="Fulton B."/>
            <person name="Xu J."/>
            <person name="Minx P."/>
            <person name="Pepin K.H."/>
            <person name="Johnson M."/>
            <person name="Bhonagiri V."/>
            <person name="Nash W.E."/>
            <person name="Mardis E.R."/>
            <person name="Wilson R.K."/>
        </authorList>
    </citation>
    <scope>NUCLEOTIDE SEQUENCE [LARGE SCALE GENOMIC DNA]</scope>
    <source>
        <strain evidence="7 8">ATCC 43243</strain>
    </source>
</reference>
<evidence type="ECO:0000256" key="1">
    <source>
        <dbReference type="ARBA" id="ARBA00022603"/>
    </source>
</evidence>
<reference evidence="7 8" key="1">
    <citation type="submission" date="2008-11" db="EMBL/GenBank/DDBJ databases">
        <title>Draft genome sequence of Bacteroides pectinophilus (ATCC 43243).</title>
        <authorList>
            <person name="Sudarsanam P."/>
            <person name="Ley R."/>
            <person name="Guruge J."/>
            <person name="Turnbaugh P.J."/>
            <person name="Mahowald M."/>
            <person name="Liep D."/>
            <person name="Gordon J."/>
        </authorList>
    </citation>
    <scope>NUCLEOTIDE SEQUENCE [LARGE SCALE GENOMIC DNA]</scope>
    <source>
        <strain evidence="7 8">ATCC 43243</strain>
    </source>
</reference>
<dbReference type="Gene3D" id="3.40.50.150">
    <property type="entry name" value="Vaccinia Virus protein VP39"/>
    <property type="match status" value="1"/>
</dbReference>
<evidence type="ECO:0000313" key="7">
    <source>
        <dbReference type="EMBL" id="EEC56231.1"/>
    </source>
</evidence>
<keyword evidence="8" id="KW-1185">Reference proteome</keyword>
<feature type="binding site" evidence="4">
    <location>
        <position position="409"/>
    </location>
    <ligand>
        <name>S-adenosyl-L-methionine</name>
        <dbReference type="ChEBI" id="CHEBI:59789"/>
    </ligand>
</feature>
<dbReference type="GO" id="GO:0070041">
    <property type="term" value="F:rRNA (uridine-C5-)-methyltransferase activity"/>
    <property type="evidence" value="ECO:0007669"/>
    <property type="project" value="TreeGrafter"/>
</dbReference>
<feature type="domain" description="TRAM" evidence="6">
    <location>
        <begin position="1"/>
        <end position="68"/>
    </location>
</feature>
<dbReference type="GO" id="GO:0070475">
    <property type="term" value="P:rRNA base methylation"/>
    <property type="evidence" value="ECO:0007669"/>
    <property type="project" value="TreeGrafter"/>
</dbReference>
<feature type="binding site" evidence="4">
    <location>
        <position position="297"/>
    </location>
    <ligand>
        <name>S-adenosyl-L-methionine</name>
        <dbReference type="ChEBI" id="CHEBI:59789"/>
    </ligand>
</feature>
<name>B7AVJ0_9FIRM</name>
<protein>
    <recommendedName>
        <fullName evidence="6">TRAM domain-containing protein</fullName>
    </recommendedName>
</protein>
<dbReference type="PROSITE" id="PS51687">
    <property type="entry name" value="SAM_MT_RNA_M5U"/>
    <property type="match status" value="1"/>
</dbReference>
<dbReference type="PROSITE" id="PS01230">
    <property type="entry name" value="TRMA_1"/>
    <property type="match status" value="1"/>
</dbReference>
<dbReference type="InterPro" id="IPR029063">
    <property type="entry name" value="SAM-dependent_MTases_sf"/>
</dbReference>
<evidence type="ECO:0000256" key="2">
    <source>
        <dbReference type="ARBA" id="ARBA00022679"/>
    </source>
</evidence>
<comment type="similarity">
    <text evidence="4">Belongs to the class I-like SAM-binding methyltransferase superfamily. RNA M5U methyltransferase family.</text>
</comment>
<feature type="active site" description="Nucleophile" evidence="4">
    <location>
        <position position="436"/>
    </location>
</feature>
<dbReference type="eggNOG" id="COG2265">
    <property type="taxonomic scope" value="Bacteria"/>
</dbReference>
<dbReference type="InterPro" id="IPR030390">
    <property type="entry name" value="MeTrfase_TrmA_AS"/>
</dbReference>
<dbReference type="NCBIfam" id="TIGR00479">
    <property type="entry name" value="rumA"/>
    <property type="match status" value="1"/>
</dbReference>
<dbReference type="PROSITE" id="PS50926">
    <property type="entry name" value="TRAM"/>
    <property type="match status" value="1"/>
</dbReference>
<dbReference type="HOGENOM" id="CLU_014689_7_0_9"/>
<evidence type="ECO:0000256" key="4">
    <source>
        <dbReference type="PROSITE-ProRule" id="PRU01024"/>
    </source>
</evidence>
<dbReference type="Pfam" id="PF05958">
    <property type="entry name" value="tRNA_U5-meth_tr"/>
    <property type="match status" value="1"/>
</dbReference>
<dbReference type="InterPro" id="IPR010280">
    <property type="entry name" value="U5_MeTrfase_fam"/>
</dbReference>
<dbReference type="Proteomes" id="UP000003136">
    <property type="component" value="Unassembled WGS sequence"/>
</dbReference>
<dbReference type="PANTHER" id="PTHR11061:SF30">
    <property type="entry name" value="TRNA (URACIL(54)-C(5))-METHYLTRANSFERASE"/>
    <property type="match status" value="1"/>
</dbReference>
<feature type="binding site" evidence="4">
    <location>
        <position position="326"/>
    </location>
    <ligand>
        <name>S-adenosyl-L-methionine</name>
        <dbReference type="ChEBI" id="CHEBI:59789"/>
    </ligand>
</feature>
<sequence>MINKNDVVTVKIEDISSEGQGIGIIRDESTGADACGFVLFIKDTVIGDVVEAKVMKTKKTYGYARLVRIIEQSPDRVTARCPVARQCGGCQLQEMSYEAQLRFKQNKVANNLKRLGGLGEADYVMHPIVGMTAPDEPYHYRNKAQFPVGCDRDGNIKIGFYAGRTHDIIDYMDCCIGDPVNKDILRIVRQWMTDNNIKPYNEENHSGVVRHILIRTGRATGEICVCLVINADKLQRYDSLVGELAKIDGMTSIMINVNREKTNVILGRHCETLWGRPYIEDCIGDVRYRISPLSFYQVNPVQTKRMYDKVLEYAQLTGNEAVWDLYCGIGTISLFLAKNAKKVYGVEIVPQAIEDAGNNAALNNIDNAQFFVGKAEEVVPEFYKNGGEGDTDSARSGADMLRPDVIVVDPPRKGCDTSLLDTMLEMAPPRIVYVSCDSATLARDLKYLRESGRYEVRDVQCYDNFCQGVHVETVVWMSRVSNEPRTDRA</sequence>
<keyword evidence="2 4" id="KW-0808">Transferase</keyword>
<dbReference type="PANTHER" id="PTHR11061">
    <property type="entry name" value="RNA M5U METHYLTRANSFERASE"/>
    <property type="match status" value="1"/>
</dbReference>
<organism evidence="7 8">
    <name type="scientific">[Bacteroides] pectinophilus ATCC 43243</name>
    <dbReference type="NCBI Taxonomy" id="483218"/>
    <lineage>
        <taxon>Bacteria</taxon>
        <taxon>Bacillati</taxon>
        <taxon>Bacillota</taxon>
        <taxon>Clostridia</taxon>
        <taxon>Eubacteriales</taxon>
    </lineage>
</organism>
<dbReference type="SUPFAM" id="SSF50249">
    <property type="entry name" value="Nucleic acid-binding proteins"/>
    <property type="match status" value="1"/>
</dbReference>
<keyword evidence="1 4" id="KW-0489">Methyltransferase</keyword>
<dbReference type="SUPFAM" id="SSF53335">
    <property type="entry name" value="S-adenosyl-L-methionine-dependent methyltransferases"/>
    <property type="match status" value="1"/>
</dbReference>
<evidence type="ECO:0000259" key="6">
    <source>
        <dbReference type="PROSITE" id="PS50926"/>
    </source>
</evidence>
<evidence type="ECO:0000313" key="8">
    <source>
        <dbReference type="Proteomes" id="UP000003136"/>
    </source>
</evidence>
<feature type="active site" evidence="5">
    <location>
        <position position="436"/>
    </location>
</feature>
<dbReference type="InterPro" id="IPR012340">
    <property type="entry name" value="NA-bd_OB-fold"/>
</dbReference>
<feature type="binding site" evidence="4">
    <location>
        <position position="347"/>
    </location>
    <ligand>
        <name>S-adenosyl-L-methionine</name>
        <dbReference type="ChEBI" id="CHEBI:59789"/>
    </ligand>
</feature>
<keyword evidence="3 4" id="KW-0949">S-adenosyl-L-methionine</keyword>
<dbReference type="Gene3D" id="2.40.50.1070">
    <property type="match status" value="1"/>
</dbReference>
<evidence type="ECO:0000256" key="5">
    <source>
        <dbReference type="PROSITE-ProRule" id="PRU10015"/>
    </source>
</evidence>
<dbReference type="InterPro" id="IPR002792">
    <property type="entry name" value="TRAM_dom"/>
</dbReference>
<gene>
    <name evidence="7" type="ORF">BACPEC_02738</name>
</gene>
<dbReference type="Pfam" id="PF01938">
    <property type="entry name" value="TRAM"/>
    <property type="match status" value="1"/>
</dbReference>
<dbReference type="CDD" id="cd02440">
    <property type="entry name" value="AdoMet_MTases"/>
    <property type="match status" value="1"/>
</dbReference>
<proteinExistence type="inferred from homology"/>
<dbReference type="AlphaFoldDB" id="B7AVJ0"/>